<feature type="transmembrane region" description="Helical" evidence="13">
    <location>
        <begin position="48"/>
        <end position="68"/>
    </location>
</feature>
<organism evidence="15 16">
    <name type="scientific">Amphilophus citrinellus</name>
    <name type="common">Midas cichlid</name>
    <name type="synonym">Cichlasoma citrinellum</name>
    <dbReference type="NCBI Taxonomy" id="61819"/>
    <lineage>
        <taxon>Eukaryota</taxon>
        <taxon>Metazoa</taxon>
        <taxon>Chordata</taxon>
        <taxon>Craniata</taxon>
        <taxon>Vertebrata</taxon>
        <taxon>Euteleostomi</taxon>
        <taxon>Actinopterygii</taxon>
        <taxon>Neopterygii</taxon>
        <taxon>Teleostei</taxon>
        <taxon>Neoteleostei</taxon>
        <taxon>Acanthomorphata</taxon>
        <taxon>Ovalentaria</taxon>
        <taxon>Cichlomorphae</taxon>
        <taxon>Cichliformes</taxon>
        <taxon>Cichlidae</taxon>
        <taxon>New World cichlids</taxon>
        <taxon>Cichlasomatinae</taxon>
        <taxon>Heroini</taxon>
        <taxon>Amphilophus</taxon>
    </lineage>
</organism>
<dbReference type="CDD" id="cd11304">
    <property type="entry name" value="Cadherin_repeat"/>
    <property type="match status" value="3"/>
</dbReference>
<dbReference type="InterPro" id="IPR002126">
    <property type="entry name" value="Cadherin-like_dom"/>
</dbReference>
<dbReference type="GeneTree" id="ENSGT00940000155719"/>
<keyword evidence="3 13" id="KW-0812">Transmembrane</keyword>
<keyword evidence="6 12" id="KW-0106">Calcium</keyword>
<feature type="domain" description="Cadherin" evidence="14">
    <location>
        <begin position="132"/>
        <end position="233"/>
    </location>
</feature>
<comment type="subcellular location">
    <subcellularLocation>
        <location evidence="1">Membrane</location>
        <topology evidence="1">Single-pass membrane protein</topology>
    </subcellularLocation>
</comment>
<dbReference type="InterPro" id="IPR015919">
    <property type="entry name" value="Cadherin-like_sf"/>
</dbReference>
<dbReference type="GO" id="GO:0005886">
    <property type="term" value="C:plasma membrane"/>
    <property type="evidence" value="ECO:0007669"/>
    <property type="project" value="UniProtKB-SubCell"/>
</dbReference>
<evidence type="ECO:0000259" key="14">
    <source>
        <dbReference type="PROSITE" id="PS50268"/>
    </source>
</evidence>
<evidence type="ECO:0000256" key="6">
    <source>
        <dbReference type="ARBA" id="ARBA00022837"/>
    </source>
</evidence>
<dbReference type="FunFam" id="2.60.40.60:FF:000024">
    <property type="entry name" value="FAT atypical cadherin 3"/>
    <property type="match status" value="1"/>
</dbReference>
<evidence type="ECO:0000313" key="15">
    <source>
        <dbReference type="Ensembl" id="ENSACIP00000005882.1"/>
    </source>
</evidence>
<keyword evidence="2" id="KW-0245">EGF-like domain</keyword>
<accession>A0A3Q0R702</accession>
<reference evidence="15" key="2">
    <citation type="submission" date="2025-09" db="UniProtKB">
        <authorList>
            <consortium name="Ensembl"/>
        </authorList>
    </citation>
    <scope>IDENTIFICATION</scope>
</reference>
<dbReference type="SUPFAM" id="SSF49313">
    <property type="entry name" value="Cadherin-like"/>
    <property type="match status" value="3"/>
</dbReference>
<evidence type="ECO:0000313" key="16">
    <source>
        <dbReference type="Proteomes" id="UP000261340"/>
    </source>
</evidence>
<keyword evidence="8 13" id="KW-1133">Transmembrane helix</keyword>
<dbReference type="PROSITE" id="PS00232">
    <property type="entry name" value="CADHERIN_1"/>
    <property type="match status" value="2"/>
</dbReference>
<dbReference type="SMART" id="SM00112">
    <property type="entry name" value="CA"/>
    <property type="match status" value="2"/>
</dbReference>
<dbReference type="GO" id="GO:0007156">
    <property type="term" value="P:homophilic cell adhesion via plasma membrane adhesion molecules"/>
    <property type="evidence" value="ECO:0007669"/>
    <property type="project" value="InterPro"/>
</dbReference>
<keyword evidence="4" id="KW-0732">Signal</keyword>
<evidence type="ECO:0000256" key="9">
    <source>
        <dbReference type="ARBA" id="ARBA00023136"/>
    </source>
</evidence>
<dbReference type="Pfam" id="PF00028">
    <property type="entry name" value="Cadherin"/>
    <property type="match status" value="2"/>
</dbReference>
<dbReference type="PANTHER" id="PTHR24026:SF126">
    <property type="entry name" value="PROTOCADHERIN FAT 4"/>
    <property type="match status" value="1"/>
</dbReference>
<dbReference type="Ensembl" id="ENSACIT00000006062.1">
    <property type="protein sequence ID" value="ENSACIP00000005882.1"/>
    <property type="gene ID" value="ENSACIG00000004642.1"/>
</dbReference>
<keyword evidence="7" id="KW-0130">Cell adhesion</keyword>
<feature type="domain" description="Cadherin" evidence="14">
    <location>
        <begin position="66"/>
        <end position="132"/>
    </location>
</feature>
<evidence type="ECO:0000256" key="2">
    <source>
        <dbReference type="ARBA" id="ARBA00022536"/>
    </source>
</evidence>
<keyword evidence="10" id="KW-1015">Disulfide bond</keyword>
<keyword evidence="11" id="KW-0325">Glycoprotein</keyword>
<evidence type="ECO:0000256" key="4">
    <source>
        <dbReference type="ARBA" id="ARBA00022729"/>
    </source>
</evidence>
<evidence type="ECO:0000256" key="5">
    <source>
        <dbReference type="ARBA" id="ARBA00022737"/>
    </source>
</evidence>
<proteinExistence type="predicted"/>
<protein>
    <recommendedName>
        <fullName evidence="14">Cadherin domain-containing protein</fullName>
    </recommendedName>
</protein>
<reference evidence="15" key="1">
    <citation type="submission" date="2025-08" db="UniProtKB">
        <authorList>
            <consortium name="Ensembl"/>
        </authorList>
    </citation>
    <scope>IDENTIFICATION</scope>
</reference>
<dbReference type="OMA" id="FWIQNEN"/>
<evidence type="ECO:0000256" key="8">
    <source>
        <dbReference type="ARBA" id="ARBA00022989"/>
    </source>
</evidence>
<keyword evidence="16" id="KW-1185">Reference proteome</keyword>
<evidence type="ECO:0000256" key="12">
    <source>
        <dbReference type="PROSITE-ProRule" id="PRU00043"/>
    </source>
</evidence>
<dbReference type="Gene3D" id="2.60.40.60">
    <property type="entry name" value="Cadherins"/>
    <property type="match status" value="3"/>
</dbReference>
<dbReference type="GO" id="GO:0009653">
    <property type="term" value="P:anatomical structure morphogenesis"/>
    <property type="evidence" value="ECO:0007669"/>
    <property type="project" value="UniProtKB-ARBA"/>
</dbReference>
<dbReference type="STRING" id="61819.ENSACIP00000005882"/>
<evidence type="ECO:0000256" key="13">
    <source>
        <dbReference type="SAM" id="Phobius"/>
    </source>
</evidence>
<sequence>KFNNKLNLLHFGVSRELFSPPQMQDLHRVMSKRRVSQDYKLNRLSNHYGYSFFLFCCTDGGLFVLFSYSMENLDVPFAIDETSGELFTTNVLDREAVAIYILEVTASDKHPNQPLATVRITVLDRNDNAPRFSRIFLTEVPEDAPVGQTIIQITATDDDTDANTVINYSIVDQSDDMLFNIDFNTGHITVEGVLDREVQDCYILKVSANDSAWSIGTEVTIVILDVNDNRPVFSEHLYSIILPETKDKEVFVVQILATDADIGKNSAIFYYALNGGNASDLFWIQNENQSITLLVMKWLCGKIPADQQFLKHSDQPERHLSSLF</sequence>
<dbReference type="AlphaFoldDB" id="A0A3Q0R702"/>
<dbReference type="GO" id="GO:0005509">
    <property type="term" value="F:calcium ion binding"/>
    <property type="evidence" value="ECO:0007669"/>
    <property type="project" value="UniProtKB-UniRule"/>
</dbReference>
<keyword evidence="9 13" id="KW-0472">Membrane</keyword>
<name>A0A3Q0R702_AMPCI</name>
<dbReference type="Proteomes" id="UP000261340">
    <property type="component" value="Unplaced"/>
</dbReference>
<evidence type="ECO:0000256" key="1">
    <source>
        <dbReference type="ARBA" id="ARBA00004167"/>
    </source>
</evidence>
<keyword evidence="5" id="KW-0677">Repeat</keyword>
<evidence type="ECO:0000256" key="7">
    <source>
        <dbReference type="ARBA" id="ARBA00022889"/>
    </source>
</evidence>
<evidence type="ECO:0000256" key="10">
    <source>
        <dbReference type="ARBA" id="ARBA00023157"/>
    </source>
</evidence>
<evidence type="ECO:0000256" key="3">
    <source>
        <dbReference type="ARBA" id="ARBA00022692"/>
    </source>
</evidence>
<dbReference type="PROSITE" id="PS50268">
    <property type="entry name" value="CADHERIN_2"/>
    <property type="match status" value="2"/>
</dbReference>
<dbReference type="PRINTS" id="PR00205">
    <property type="entry name" value="CADHERIN"/>
</dbReference>
<dbReference type="PANTHER" id="PTHR24026">
    <property type="entry name" value="FAT ATYPICAL CADHERIN-RELATED"/>
    <property type="match status" value="1"/>
</dbReference>
<dbReference type="InterPro" id="IPR020894">
    <property type="entry name" value="Cadherin_CS"/>
</dbReference>
<evidence type="ECO:0000256" key="11">
    <source>
        <dbReference type="ARBA" id="ARBA00023180"/>
    </source>
</evidence>